<comment type="caution">
    <text evidence="1">The sequence shown here is derived from an EMBL/GenBank/DDBJ whole genome shotgun (WGS) entry which is preliminary data.</text>
</comment>
<sequence>MYNKDMPKVLNVFNKIQYLRERYYKASVEKESLIALISETEVAEQVYNSNAIESSTLTLEETEKILLQI</sequence>
<dbReference type="Proteomes" id="UP000034127">
    <property type="component" value="Unassembled WGS sequence"/>
</dbReference>
<evidence type="ECO:0000313" key="1">
    <source>
        <dbReference type="EMBL" id="KKP65385.1"/>
    </source>
</evidence>
<organism evidence="1 2">
    <name type="scientific">Candidatus Roizmanbacteria bacterium GW2011_GWC2_35_12</name>
    <dbReference type="NCBI Taxonomy" id="1618485"/>
    <lineage>
        <taxon>Bacteria</taxon>
        <taxon>Candidatus Roizmaniibacteriota</taxon>
    </lineage>
</organism>
<evidence type="ECO:0000313" key="2">
    <source>
        <dbReference type="Proteomes" id="UP000034127"/>
    </source>
</evidence>
<dbReference type="AlphaFoldDB" id="A0A0G0DQS0"/>
<dbReference type="EMBL" id="LBPX01000056">
    <property type="protein sequence ID" value="KKP65385.1"/>
    <property type="molecule type" value="Genomic_DNA"/>
</dbReference>
<dbReference type="InterPro" id="IPR036597">
    <property type="entry name" value="Fido-like_dom_sf"/>
</dbReference>
<accession>A0A0G0DQS0</accession>
<proteinExistence type="predicted"/>
<reference evidence="1 2" key="1">
    <citation type="journal article" date="2015" name="Nature">
        <title>rRNA introns, odd ribosomes, and small enigmatic genomes across a large radiation of phyla.</title>
        <authorList>
            <person name="Brown C.T."/>
            <person name="Hug L.A."/>
            <person name="Thomas B.C."/>
            <person name="Sharon I."/>
            <person name="Castelle C.J."/>
            <person name="Singh A."/>
            <person name="Wilkins M.J."/>
            <person name="Williams K.H."/>
            <person name="Banfield J.F."/>
        </authorList>
    </citation>
    <scope>NUCLEOTIDE SEQUENCE [LARGE SCALE GENOMIC DNA]</scope>
</reference>
<name>A0A0G0DQS0_9BACT</name>
<protein>
    <submittedName>
        <fullName evidence="1">Uncharacterized protein</fullName>
    </submittedName>
</protein>
<gene>
    <name evidence="1" type="ORF">UR63_C0056G0001</name>
</gene>
<dbReference type="Gene3D" id="1.10.3290.10">
    <property type="entry name" value="Fido-like domain"/>
    <property type="match status" value="1"/>
</dbReference>
<feature type="non-terminal residue" evidence="1">
    <location>
        <position position="69"/>
    </location>
</feature>